<dbReference type="VEuPathDB" id="HostDB:ENSMMUG00000063274"/>
<evidence type="ECO:0000313" key="3">
    <source>
        <dbReference type="Proteomes" id="UP000006718"/>
    </source>
</evidence>
<reference evidence="2" key="4">
    <citation type="submission" date="2025-05" db="UniProtKB">
        <authorList>
            <consortium name="Ensembl"/>
        </authorList>
    </citation>
    <scope>IDENTIFICATION</scope>
    <source>
        <strain evidence="2">17573</strain>
    </source>
</reference>
<dbReference type="Proteomes" id="UP000006718">
    <property type="component" value="Chromosome 3"/>
</dbReference>
<dbReference type="GeneTree" id="ENSGT01030000240153"/>
<reference evidence="2" key="3">
    <citation type="submission" date="2019-01" db="EMBL/GenBank/DDBJ databases">
        <authorList>
            <person name="Graves T."/>
            <person name="Eichler E.E."/>
            <person name="Wilson R.K."/>
        </authorList>
    </citation>
    <scope>NUCLEOTIDE SEQUENCE [LARGE SCALE GENOMIC DNA]</scope>
    <source>
        <strain evidence="2">17573</strain>
    </source>
</reference>
<organism evidence="2 3">
    <name type="scientific">Macaca mulatta</name>
    <name type="common">Rhesus macaque</name>
    <dbReference type="NCBI Taxonomy" id="9544"/>
    <lineage>
        <taxon>Eukaryota</taxon>
        <taxon>Metazoa</taxon>
        <taxon>Chordata</taxon>
        <taxon>Craniata</taxon>
        <taxon>Vertebrata</taxon>
        <taxon>Euteleostomi</taxon>
        <taxon>Mammalia</taxon>
        <taxon>Eutheria</taxon>
        <taxon>Euarchontoglires</taxon>
        <taxon>Primates</taxon>
        <taxon>Haplorrhini</taxon>
        <taxon>Catarrhini</taxon>
        <taxon>Cercopithecidae</taxon>
        <taxon>Cercopithecinae</taxon>
        <taxon>Macaca</taxon>
    </lineage>
</organism>
<dbReference type="Ensembl" id="ENSMMUT00000080418.1">
    <property type="protein sequence ID" value="ENSMMUP00000079222.1"/>
    <property type="gene ID" value="ENSMMUG00000063274.1"/>
</dbReference>
<sequence>MAEGLGRGLHRDKDLIHSIQGPDNGASENAGGGFHFRGGMPWGRPWDSMRGVQHHHPHPLLVAHAVLRWKPLISARKGRPGPYRLPPPKVSPCPRLQWANVPGGWDQSHGRATTQPFTPPSPSEVSSVLLLLFTLMESGLKHRAVGTQAQMEWEGEVKGLRLRG</sequence>
<name>A0A5F7ZLY1_MACMU</name>
<proteinExistence type="predicted"/>
<reference evidence="2" key="2">
    <citation type="submission" date="2018-06" db="EMBL/GenBank/DDBJ databases">
        <authorList>
            <person name="Dutcher S."/>
            <person name="Fulton R."/>
            <person name="Lindsay T."/>
        </authorList>
    </citation>
    <scope>NUCLEOTIDE SEQUENCE [LARGE SCALE GENOMIC DNA]</scope>
    <source>
        <strain evidence="2">17573</strain>
    </source>
</reference>
<feature type="region of interest" description="Disordered" evidence="1">
    <location>
        <begin position="1"/>
        <end position="32"/>
    </location>
</feature>
<dbReference type="AlphaFoldDB" id="A0A5F7ZLY1"/>
<accession>A0A5F7ZLY1</accession>
<dbReference type="Ensembl" id="ENSMMUT00000080343.1">
    <property type="protein sequence ID" value="ENSMMUP00000061135.1"/>
    <property type="gene ID" value="ENSMMUG00000063274.1"/>
</dbReference>
<keyword evidence="3" id="KW-1185">Reference proteome</keyword>
<evidence type="ECO:0000313" key="2">
    <source>
        <dbReference type="Ensembl" id="ENSMMUP00000066185.1"/>
    </source>
</evidence>
<protein>
    <submittedName>
        <fullName evidence="2">Uncharacterized protein</fullName>
    </submittedName>
</protein>
<reference evidence="3" key="1">
    <citation type="journal article" date="2007" name="Science">
        <title>Evolutionary and biomedical insights from the rhesus macaque genome.</title>
        <authorList>
            <person name="Gibbs R.A."/>
            <person name="Rogers J."/>
            <person name="Katze M.G."/>
            <person name="Bumgarner R."/>
            <person name="Weinstock G.M."/>
            <person name="Mardis E.R."/>
            <person name="Remington K.A."/>
            <person name="Strausberg R.L."/>
            <person name="Venter J.C."/>
            <person name="Wilson R.K."/>
            <person name="Batzer M.A."/>
            <person name="Bustamante C.D."/>
            <person name="Eichler E.E."/>
            <person name="Hahn M.W."/>
            <person name="Hardison R.C."/>
            <person name="Makova K.D."/>
            <person name="Miller W."/>
            <person name="Milosavljevic A."/>
            <person name="Palermo R.E."/>
            <person name="Siepel A."/>
            <person name="Sikela J.M."/>
            <person name="Attaway T."/>
            <person name="Bell S."/>
            <person name="Bernard K.E."/>
            <person name="Buhay C.J."/>
            <person name="Chandrabose M.N."/>
            <person name="Dao M."/>
            <person name="Davis C."/>
            <person name="Delehaunty K.D."/>
            <person name="Ding Y."/>
            <person name="Dinh H.H."/>
            <person name="Dugan-Rocha S."/>
            <person name="Fulton L.A."/>
            <person name="Gabisi R.A."/>
            <person name="Garner T.T."/>
            <person name="Godfrey J."/>
            <person name="Hawes A.C."/>
            <person name="Hernandez J."/>
            <person name="Hines S."/>
            <person name="Holder M."/>
            <person name="Hume J."/>
            <person name="Jhangiani S.N."/>
            <person name="Joshi V."/>
            <person name="Khan Z.M."/>
            <person name="Kirkness E.F."/>
            <person name="Cree A."/>
            <person name="Fowler R.G."/>
            <person name="Lee S."/>
            <person name="Lewis L.R."/>
            <person name="Li Z."/>
            <person name="Liu Y.-S."/>
            <person name="Moore S.M."/>
            <person name="Muzny D."/>
            <person name="Nazareth L.V."/>
            <person name="Ngo D.N."/>
            <person name="Okwuonu G.O."/>
            <person name="Pai G."/>
            <person name="Parker D."/>
            <person name="Paul H.A."/>
            <person name="Pfannkoch C."/>
            <person name="Pohl C.S."/>
            <person name="Rogers Y.-H.C."/>
            <person name="Ruiz S.J."/>
            <person name="Sabo A."/>
            <person name="Santibanez J."/>
            <person name="Schneider B.W."/>
            <person name="Smith S.M."/>
            <person name="Sodergren E."/>
            <person name="Svatek A.F."/>
            <person name="Utterback T.R."/>
            <person name="Vattathil S."/>
            <person name="Warren W."/>
            <person name="White C.S."/>
            <person name="Chinwalla A.T."/>
            <person name="Feng Y."/>
            <person name="Halpern A.L."/>
            <person name="Hillier L.W."/>
            <person name="Huang X."/>
            <person name="Minx P."/>
            <person name="Nelson J.O."/>
            <person name="Pepin K.H."/>
            <person name="Qin X."/>
            <person name="Sutton G.G."/>
            <person name="Venter E."/>
            <person name="Walenz B.P."/>
            <person name="Wallis J.W."/>
            <person name="Worley K.C."/>
            <person name="Yang S.-P."/>
            <person name="Jones S.M."/>
            <person name="Marra M.A."/>
            <person name="Rocchi M."/>
            <person name="Schein J.E."/>
            <person name="Baertsch R."/>
            <person name="Clarke L."/>
            <person name="Csuros M."/>
            <person name="Glasscock J."/>
            <person name="Harris R.A."/>
            <person name="Havlak P."/>
            <person name="Jackson A.R."/>
            <person name="Jiang H."/>
            <person name="Liu Y."/>
            <person name="Messina D.N."/>
            <person name="Shen Y."/>
            <person name="Song H.X.-Z."/>
            <person name="Wylie T."/>
            <person name="Zhang L."/>
            <person name="Birney E."/>
            <person name="Han K."/>
            <person name="Konkel M.K."/>
            <person name="Lee J."/>
            <person name="Smit A.F.A."/>
            <person name="Ullmer B."/>
            <person name="Wang H."/>
            <person name="Xing J."/>
            <person name="Burhans R."/>
            <person name="Cheng Z."/>
            <person name="Karro J.E."/>
            <person name="Ma J."/>
            <person name="Raney B."/>
            <person name="She X."/>
            <person name="Cox M.J."/>
            <person name="Demuth J.P."/>
            <person name="Dumas L.J."/>
            <person name="Han S.-G."/>
            <person name="Hopkins J."/>
            <person name="Karimpour-Fard A."/>
            <person name="Kim Y.H."/>
            <person name="Pollack J.R."/>
            <person name="Vinar T."/>
            <person name="Addo-Quaye C."/>
            <person name="Degenhardt J."/>
            <person name="Denby A."/>
            <person name="Hubisz M.J."/>
            <person name="Indap A."/>
            <person name="Kosiol C."/>
            <person name="Lahn B.T."/>
            <person name="Lawson H.A."/>
            <person name="Marklein A."/>
            <person name="Nielsen R."/>
            <person name="Vallender E.J."/>
            <person name="Clark A.G."/>
            <person name="Ferguson B."/>
            <person name="Hernandez R.D."/>
            <person name="Hirani K."/>
            <person name="Kehrer-Sawatzki H."/>
            <person name="Kolb J."/>
            <person name="Patil S."/>
            <person name="Pu L.-L."/>
            <person name="Ren Y."/>
            <person name="Smith D.G."/>
            <person name="Wheeler D.A."/>
            <person name="Schenck I."/>
            <person name="Ball E.V."/>
            <person name="Chen R."/>
            <person name="Cooper D.N."/>
            <person name="Giardine B."/>
            <person name="Hsu F."/>
            <person name="Kent W.J."/>
            <person name="Lesk A."/>
            <person name="Nelson D.L."/>
            <person name="O'brien W.E."/>
            <person name="Pruefer K."/>
            <person name="Stenson P.D."/>
            <person name="Wallace J.C."/>
            <person name="Ke H."/>
            <person name="Liu X.-M."/>
            <person name="Wang P."/>
            <person name="Xiang A.P."/>
            <person name="Yang F."/>
            <person name="Barber G.P."/>
            <person name="Haussler D."/>
            <person name="Karolchik D."/>
            <person name="Kern A.D."/>
            <person name="Kuhn R.M."/>
            <person name="Smith K.E."/>
            <person name="Zwieg A.S."/>
        </authorList>
    </citation>
    <scope>NUCLEOTIDE SEQUENCE [LARGE SCALE GENOMIC DNA]</scope>
    <source>
        <strain evidence="3">17573</strain>
    </source>
</reference>
<dbReference type="Bgee" id="ENSMMUG00000063274">
    <property type="expression patterns" value="Expressed in colon and 1 other cell type or tissue"/>
</dbReference>
<evidence type="ECO:0000256" key="1">
    <source>
        <dbReference type="SAM" id="MobiDB-lite"/>
    </source>
</evidence>
<dbReference type="Ensembl" id="ENSMMUT00000085775.1">
    <property type="protein sequence ID" value="ENSMMUP00000066185.1"/>
    <property type="gene ID" value="ENSMMUG00000063274.1"/>
</dbReference>